<dbReference type="InterPro" id="IPR007630">
    <property type="entry name" value="RNA_pol_sigma70_r4"/>
</dbReference>
<dbReference type="PANTHER" id="PTHR43133:SF50">
    <property type="entry name" value="ECF RNA POLYMERASE SIGMA FACTOR SIGM"/>
    <property type="match status" value="1"/>
</dbReference>
<gene>
    <name evidence="8" type="ORF">FHR34_002995</name>
</gene>
<dbReference type="NCBIfam" id="TIGR02983">
    <property type="entry name" value="SigE-fam_strep"/>
    <property type="match status" value="1"/>
</dbReference>
<dbReference type="CDD" id="cd06171">
    <property type="entry name" value="Sigma70_r4"/>
    <property type="match status" value="1"/>
</dbReference>
<dbReference type="Gene3D" id="1.10.1740.10">
    <property type="match status" value="1"/>
</dbReference>
<dbReference type="InterPro" id="IPR013324">
    <property type="entry name" value="RNA_pol_sigma_r3/r4-like"/>
</dbReference>
<keyword evidence="4" id="KW-0238">DNA-binding</keyword>
<keyword evidence="2" id="KW-0805">Transcription regulation</keyword>
<evidence type="ECO:0000256" key="1">
    <source>
        <dbReference type="ARBA" id="ARBA00010641"/>
    </source>
</evidence>
<dbReference type="InterPro" id="IPR014325">
    <property type="entry name" value="RNA_pol_sigma-E_actinobac"/>
</dbReference>
<dbReference type="InterPro" id="IPR013325">
    <property type="entry name" value="RNA_pol_sigma_r2"/>
</dbReference>
<keyword evidence="3" id="KW-0731">Sigma factor</keyword>
<organism evidence="8 9">
    <name type="scientific">Kitasatospora kifunensis</name>
    <name type="common">Streptomyces kifunensis</name>
    <dbReference type="NCBI Taxonomy" id="58351"/>
    <lineage>
        <taxon>Bacteria</taxon>
        <taxon>Bacillati</taxon>
        <taxon>Actinomycetota</taxon>
        <taxon>Actinomycetes</taxon>
        <taxon>Kitasatosporales</taxon>
        <taxon>Streptomycetaceae</taxon>
        <taxon>Kitasatospora</taxon>
    </lineage>
</organism>
<dbReference type="InterPro" id="IPR014284">
    <property type="entry name" value="RNA_pol_sigma-70_dom"/>
</dbReference>
<evidence type="ECO:0000313" key="8">
    <source>
        <dbReference type="EMBL" id="MBB4924002.1"/>
    </source>
</evidence>
<evidence type="ECO:0000259" key="6">
    <source>
        <dbReference type="Pfam" id="PF04542"/>
    </source>
</evidence>
<comment type="similarity">
    <text evidence="1">Belongs to the sigma-70 factor family. ECF subfamily.</text>
</comment>
<feature type="domain" description="RNA polymerase sigma-70 region 4" evidence="7">
    <location>
        <begin position="123"/>
        <end position="172"/>
    </location>
</feature>
<protein>
    <submittedName>
        <fullName evidence="8">RNA polymerase sigma-70 factor (Sigma-E family)</fullName>
    </submittedName>
</protein>
<keyword evidence="9" id="KW-1185">Reference proteome</keyword>
<dbReference type="AlphaFoldDB" id="A0A7W7R250"/>
<dbReference type="Gene3D" id="1.10.10.10">
    <property type="entry name" value="Winged helix-like DNA-binding domain superfamily/Winged helix DNA-binding domain"/>
    <property type="match status" value="1"/>
</dbReference>
<dbReference type="Proteomes" id="UP000540506">
    <property type="component" value="Unassembled WGS sequence"/>
</dbReference>
<dbReference type="Pfam" id="PF04542">
    <property type="entry name" value="Sigma70_r2"/>
    <property type="match status" value="1"/>
</dbReference>
<evidence type="ECO:0000259" key="7">
    <source>
        <dbReference type="Pfam" id="PF04545"/>
    </source>
</evidence>
<evidence type="ECO:0000256" key="4">
    <source>
        <dbReference type="ARBA" id="ARBA00023125"/>
    </source>
</evidence>
<dbReference type="InterPro" id="IPR036388">
    <property type="entry name" value="WH-like_DNA-bd_sf"/>
</dbReference>
<dbReference type="GO" id="GO:0016987">
    <property type="term" value="F:sigma factor activity"/>
    <property type="evidence" value="ECO:0007669"/>
    <property type="project" value="UniProtKB-KW"/>
</dbReference>
<dbReference type="InterPro" id="IPR039425">
    <property type="entry name" value="RNA_pol_sigma-70-like"/>
</dbReference>
<dbReference type="SUPFAM" id="SSF88946">
    <property type="entry name" value="Sigma2 domain of RNA polymerase sigma factors"/>
    <property type="match status" value="1"/>
</dbReference>
<sequence>MTIDTDTAGPPGDHMHEGLGFEEFASSRARKLFQVAYLMCGDWHQAQDLVQTTLAKLYAVWGRLQRNGEAVAIDAYARKALLRTYLSHRRLRRSGELVVAAIPDQPSGGHGEATELRVTLVAALSQLPPRNRAVVVLRYLEDYSIEAVAEVLGISAGAVKSLNTRSLARLRELLADDRELLFRG</sequence>
<dbReference type="NCBIfam" id="TIGR02937">
    <property type="entry name" value="sigma70-ECF"/>
    <property type="match status" value="1"/>
</dbReference>
<accession>A0A7W7R250</accession>
<comment type="caution">
    <text evidence="8">The sequence shown here is derived from an EMBL/GenBank/DDBJ whole genome shotgun (WGS) entry which is preliminary data.</text>
</comment>
<feature type="domain" description="RNA polymerase sigma-70 region 2" evidence="6">
    <location>
        <begin position="29"/>
        <end position="92"/>
    </location>
</feature>
<evidence type="ECO:0000256" key="3">
    <source>
        <dbReference type="ARBA" id="ARBA00023082"/>
    </source>
</evidence>
<evidence type="ECO:0000256" key="2">
    <source>
        <dbReference type="ARBA" id="ARBA00023015"/>
    </source>
</evidence>
<dbReference type="RefSeq" id="WP_312897251.1">
    <property type="nucleotide sequence ID" value="NZ_JACHJV010000001.1"/>
</dbReference>
<dbReference type="PANTHER" id="PTHR43133">
    <property type="entry name" value="RNA POLYMERASE ECF-TYPE SIGMA FACTO"/>
    <property type="match status" value="1"/>
</dbReference>
<dbReference type="EMBL" id="JACHJV010000001">
    <property type="protein sequence ID" value="MBB4924002.1"/>
    <property type="molecule type" value="Genomic_DNA"/>
</dbReference>
<dbReference type="InterPro" id="IPR007627">
    <property type="entry name" value="RNA_pol_sigma70_r2"/>
</dbReference>
<dbReference type="Pfam" id="PF04545">
    <property type="entry name" value="Sigma70_r4"/>
    <property type="match status" value="1"/>
</dbReference>
<proteinExistence type="inferred from homology"/>
<evidence type="ECO:0000256" key="5">
    <source>
        <dbReference type="ARBA" id="ARBA00023163"/>
    </source>
</evidence>
<name>A0A7W7R250_KITKI</name>
<dbReference type="GO" id="GO:0003677">
    <property type="term" value="F:DNA binding"/>
    <property type="evidence" value="ECO:0007669"/>
    <property type="project" value="UniProtKB-KW"/>
</dbReference>
<dbReference type="SUPFAM" id="SSF88659">
    <property type="entry name" value="Sigma3 and sigma4 domains of RNA polymerase sigma factors"/>
    <property type="match status" value="1"/>
</dbReference>
<dbReference type="GO" id="GO:0006352">
    <property type="term" value="P:DNA-templated transcription initiation"/>
    <property type="evidence" value="ECO:0007669"/>
    <property type="project" value="InterPro"/>
</dbReference>
<evidence type="ECO:0000313" key="9">
    <source>
        <dbReference type="Proteomes" id="UP000540506"/>
    </source>
</evidence>
<reference evidence="8 9" key="1">
    <citation type="submission" date="2020-08" db="EMBL/GenBank/DDBJ databases">
        <title>Sequencing the genomes of 1000 actinobacteria strains.</title>
        <authorList>
            <person name="Klenk H.-P."/>
        </authorList>
    </citation>
    <scope>NUCLEOTIDE SEQUENCE [LARGE SCALE GENOMIC DNA]</scope>
    <source>
        <strain evidence="8 9">DSM 41654</strain>
    </source>
</reference>
<keyword evidence="5" id="KW-0804">Transcription</keyword>